<dbReference type="SUPFAM" id="SSF55073">
    <property type="entry name" value="Nucleotide cyclase"/>
    <property type="match status" value="1"/>
</dbReference>
<dbReference type="RefSeq" id="WP_055652784.1">
    <property type="nucleotide sequence ID" value="NZ_CABIXC010000001.1"/>
</dbReference>
<evidence type="ECO:0000313" key="4">
    <source>
        <dbReference type="Proteomes" id="UP000095651"/>
    </source>
</evidence>
<dbReference type="NCBIfam" id="TIGR00254">
    <property type="entry name" value="GGDEF"/>
    <property type="match status" value="1"/>
</dbReference>
<dbReference type="SMART" id="SM00267">
    <property type="entry name" value="GGDEF"/>
    <property type="match status" value="1"/>
</dbReference>
<accession>A0A173XGJ0</accession>
<sequence>MKRDVIRKNSQEAELFPFAPIRRRFLIFCIVCVLAVMFSGACLTVRRMRQSAEAAYQSASAQISQKVGESIKLLTSLAALPEFYDPEVPWESKTAKLDEINQYFGYMFICYVDEDIEVYTLGEEAASLASREYMQTLYSTREIQVTDGFVAGADGRTLNYTVAVPLIQDDVMTGSLFCSIYFDDAVNLLKQSAAANGAEAVLIGSKGQIMSSTGDLAFGASYTEILHEYKLIGLTTDKLETLLLARDSGSFRSLKAGNSRYTVFGPIENTNWDILVTVDFLSLFAAELPSLLLATLFQILITLILYLFVKKHIFGQMAIMENLLTSIHKMEKKLYSNAIAPESVDYEDILQMSSKGLRDELTGLATRTFFLNQLEKLLRDGNASGKLSLCFVDLDDLKLLNDTYGHQAGDSALKKIGFILRGYEKKYEGVVGRYGGDEFILILKDIDSVEELNDVLSELVERLHFTITVNGTEIPVHCSMGACVWNRKDTLKTLISKADKALYDVKRHGKGTYSLFLNGE</sequence>
<gene>
    <name evidence="3" type="primary">dosC_1</name>
    <name evidence="3" type="ORF">ERS852407_00384</name>
</gene>
<dbReference type="EMBL" id="CYZE01000001">
    <property type="protein sequence ID" value="CUN50136.1"/>
    <property type="molecule type" value="Genomic_DNA"/>
</dbReference>
<dbReference type="PANTHER" id="PTHR45138:SF9">
    <property type="entry name" value="DIGUANYLATE CYCLASE DGCM-RELATED"/>
    <property type="match status" value="1"/>
</dbReference>
<evidence type="ECO:0000313" key="3">
    <source>
        <dbReference type="EMBL" id="CUN50136.1"/>
    </source>
</evidence>
<dbReference type="PANTHER" id="PTHR45138">
    <property type="entry name" value="REGULATORY COMPONENTS OF SENSORY TRANSDUCTION SYSTEM"/>
    <property type="match status" value="1"/>
</dbReference>
<name>A0A173XGJ0_9FIRM</name>
<dbReference type="Proteomes" id="UP000095651">
    <property type="component" value="Unassembled WGS sequence"/>
</dbReference>
<dbReference type="Gene3D" id="3.30.450.20">
    <property type="entry name" value="PAS domain"/>
    <property type="match status" value="2"/>
</dbReference>
<feature type="transmembrane region" description="Helical" evidence="1">
    <location>
        <begin position="25"/>
        <end position="46"/>
    </location>
</feature>
<dbReference type="CDD" id="cd01949">
    <property type="entry name" value="GGDEF"/>
    <property type="match status" value="1"/>
</dbReference>
<feature type="domain" description="GGDEF" evidence="2">
    <location>
        <begin position="385"/>
        <end position="518"/>
    </location>
</feature>
<proteinExistence type="predicted"/>
<dbReference type="InterPro" id="IPR029787">
    <property type="entry name" value="Nucleotide_cyclase"/>
</dbReference>
<dbReference type="GO" id="GO:0052621">
    <property type="term" value="F:diguanylate cyclase activity"/>
    <property type="evidence" value="ECO:0007669"/>
    <property type="project" value="UniProtKB-EC"/>
</dbReference>
<dbReference type="PROSITE" id="PS50887">
    <property type="entry name" value="GGDEF"/>
    <property type="match status" value="1"/>
</dbReference>
<dbReference type="AlphaFoldDB" id="A0A173XGJ0"/>
<keyword evidence="3" id="KW-0808">Transferase</keyword>
<organism evidence="3 4">
    <name type="scientific">Hungatella hathewayi</name>
    <dbReference type="NCBI Taxonomy" id="154046"/>
    <lineage>
        <taxon>Bacteria</taxon>
        <taxon>Bacillati</taxon>
        <taxon>Bacillota</taxon>
        <taxon>Clostridia</taxon>
        <taxon>Lachnospirales</taxon>
        <taxon>Lachnospiraceae</taxon>
        <taxon>Hungatella</taxon>
    </lineage>
</organism>
<dbReference type="InterPro" id="IPR043128">
    <property type="entry name" value="Rev_trsase/Diguanyl_cyclase"/>
</dbReference>
<evidence type="ECO:0000256" key="1">
    <source>
        <dbReference type="SAM" id="Phobius"/>
    </source>
</evidence>
<evidence type="ECO:0000259" key="2">
    <source>
        <dbReference type="PROSITE" id="PS50887"/>
    </source>
</evidence>
<protein>
    <submittedName>
        <fullName evidence="3">Signal transduction protein</fullName>
        <ecNumber evidence="3">2.7.7.65</ecNumber>
    </submittedName>
</protein>
<feature type="transmembrane region" description="Helical" evidence="1">
    <location>
        <begin position="291"/>
        <end position="309"/>
    </location>
</feature>
<keyword evidence="1" id="KW-0472">Membrane</keyword>
<reference evidence="3 4" key="1">
    <citation type="submission" date="2015-09" db="EMBL/GenBank/DDBJ databases">
        <authorList>
            <consortium name="Pathogen Informatics"/>
        </authorList>
    </citation>
    <scope>NUCLEOTIDE SEQUENCE [LARGE SCALE GENOMIC DNA]</scope>
    <source>
        <strain evidence="3 4">2789STDY5608850</strain>
    </source>
</reference>
<dbReference type="Pfam" id="PF00990">
    <property type="entry name" value="GGDEF"/>
    <property type="match status" value="1"/>
</dbReference>
<keyword evidence="1" id="KW-0812">Transmembrane</keyword>
<keyword evidence="1" id="KW-1133">Transmembrane helix</keyword>
<dbReference type="Gene3D" id="3.30.70.270">
    <property type="match status" value="1"/>
</dbReference>
<dbReference type="InterPro" id="IPR000160">
    <property type="entry name" value="GGDEF_dom"/>
</dbReference>
<keyword evidence="3" id="KW-0548">Nucleotidyltransferase</keyword>
<dbReference type="InterPro" id="IPR050469">
    <property type="entry name" value="Diguanylate_Cyclase"/>
</dbReference>
<dbReference type="EC" id="2.7.7.65" evidence="3"/>